<dbReference type="Proteomes" id="UP000035331">
    <property type="component" value="Chromosome"/>
</dbReference>
<accession>A0A0G3C993</accession>
<evidence type="ECO:0000313" key="1">
    <source>
        <dbReference type="EMBL" id="AKJ38584.1"/>
    </source>
</evidence>
<gene>
    <name evidence="1" type="ORF">MCM1_1544</name>
</gene>
<dbReference type="AlphaFoldDB" id="A0A0G3C993"/>
<reference evidence="2" key="1">
    <citation type="submission" date="2014-06" db="EMBL/GenBank/DDBJ databases">
        <title>The complete genome sequence of Methanosarcina barkeri CM1.</title>
        <authorList>
            <consortium name="Pastoral Greenhouse Gas Research Consortium"/>
            <person name="Lambie S.C."/>
            <person name="Leahy S.C."/>
            <person name="Kelly W.J."/>
            <person name="Li D."/>
            <person name="Reilly K."/>
            <person name="Attwood G.T."/>
            <person name="Altermann E."/>
        </authorList>
    </citation>
    <scope>NUCLEOTIDE SEQUENCE [LARGE SCALE GENOMIC DNA]</scope>
    <source>
        <strain evidence="2">CM1</strain>
    </source>
</reference>
<dbReference type="PATRIC" id="fig|796385.3.peg.1926"/>
<dbReference type="EMBL" id="CP008746">
    <property type="protein sequence ID" value="AKJ38584.1"/>
    <property type="molecule type" value="Genomic_DNA"/>
</dbReference>
<organism evidence="1 2">
    <name type="scientific">Methanosarcina barkeri CM1</name>
    <dbReference type="NCBI Taxonomy" id="796385"/>
    <lineage>
        <taxon>Archaea</taxon>
        <taxon>Methanobacteriati</taxon>
        <taxon>Methanobacteriota</taxon>
        <taxon>Stenosarchaea group</taxon>
        <taxon>Methanomicrobia</taxon>
        <taxon>Methanosarcinales</taxon>
        <taxon>Methanosarcinaceae</taxon>
        <taxon>Methanosarcina</taxon>
    </lineage>
</organism>
<reference evidence="1 2" key="2">
    <citation type="journal article" date="2015" name="Stand. Genomic Sci.">
        <title>The complete genome sequence of the rumen methanogen Methanosarcina barkeri CM1.</title>
        <authorList>
            <person name="Lambie S.C."/>
            <person name="Kelly W.J."/>
            <person name="Leahy S.C."/>
            <person name="Li D."/>
            <person name="Reilly K."/>
            <person name="McAllister T.A."/>
            <person name="Valle E.R."/>
            <person name="Attwood G.T."/>
            <person name="Altermann E."/>
        </authorList>
    </citation>
    <scope>NUCLEOTIDE SEQUENCE [LARGE SCALE GENOMIC DNA]</scope>
    <source>
        <strain evidence="1 2">CM1</strain>
    </source>
</reference>
<proteinExistence type="predicted"/>
<sequence>MNRNIKSSVFFEEKISNINKLKSCAFFWEQICVYPSFIEDFSMISPESQIYSDLKYLIEEKVIKFAVENKNELKSTLFDSTCCRMDEGLREYMYKHSSEFIVKTTAPPNLSEIIKDASLREYEDDNLKKMLDDSFYNLIRNDILDNLDPSLEAGLNNSNKNIQNIALKTIKEVVDLEYLQCQERGEKTIYEKYDFEGKNEGLILKNSVSSSIFTNEYLYSYYKYKLNNFRSHDANLYIEGLNATIPLMEKEKIDHFSMEDILEIRKMREWKKAMNRLGEICSTAKSQPDTEEFVKEIKSEVMSEVFYVIHENRKSKPNLVKDCTKSLFWTGISFIPIVGAACSAIGSLGDAVLSYIHNERKQKALPVFIDNIRNINK</sequence>
<dbReference type="RefSeq" id="WP_048176525.1">
    <property type="nucleotide sequence ID" value="NZ_CP008746.1"/>
</dbReference>
<name>A0A0G3C993_METBA</name>
<protein>
    <submittedName>
        <fullName evidence="1">Uncharacterized protein</fullName>
    </submittedName>
</protein>
<evidence type="ECO:0000313" key="2">
    <source>
        <dbReference type="Proteomes" id="UP000035331"/>
    </source>
</evidence>
<dbReference type="GeneID" id="24885236"/>